<organism evidence="14 15">
    <name type="scientific">Triticum turgidum subsp. durum</name>
    <name type="common">Durum wheat</name>
    <name type="synonym">Triticum durum</name>
    <dbReference type="NCBI Taxonomy" id="4567"/>
    <lineage>
        <taxon>Eukaryota</taxon>
        <taxon>Viridiplantae</taxon>
        <taxon>Streptophyta</taxon>
        <taxon>Embryophyta</taxon>
        <taxon>Tracheophyta</taxon>
        <taxon>Spermatophyta</taxon>
        <taxon>Magnoliopsida</taxon>
        <taxon>Liliopsida</taxon>
        <taxon>Poales</taxon>
        <taxon>Poaceae</taxon>
        <taxon>BOP clade</taxon>
        <taxon>Pooideae</taxon>
        <taxon>Triticodae</taxon>
        <taxon>Triticeae</taxon>
        <taxon>Triticinae</taxon>
        <taxon>Triticum</taxon>
    </lineage>
</organism>
<feature type="compositionally biased region" description="Basic and acidic residues" evidence="12">
    <location>
        <begin position="487"/>
        <end position="504"/>
    </location>
</feature>
<dbReference type="PANTHER" id="PTHR31707">
    <property type="entry name" value="PECTINESTERASE"/>
    <property type="match status" value="1"/>
</dbReference>
<evidence type="ECO:0000256" key="6">
    <source>
        <dbReference type="ARBA" id="ARBA00023085"/>
    </source>
</evidence>
<feature type="compositionally biased region" description="Basic and acidic residues" evidence="12">
    <location>
        <begin position="469"/>
        <end position="479"/>
    </location>
</feature>
<evidence type="ECO:0000256" key="10">
    <source>
        <dbReference type="ARBA" id="ARBA00057335"/>
    </source>
</evidence>
<comment type="similarity">
    <text evidence="2">In the N-terminal section; belongs to the PMEI family.</text>
</comment>
<dbReference type="Gene3D" id="2.160.20.10">
    <property type="entry name" value="Single-stranded right-handed beta-helix, Pectin lyase-like"/>
    <property type="match status" value="1"/>
</dbReference>
<comment type="function">
    <text evidence="10">Acts in the modification of cell walls via demethylesterification of cell wall pectin.</text>
</comment>
<evidence type="ECO:0000256" key="3">
    <source>
        <dbReference type="ARBA" id="ARBA00007786"/>
    </source>
</evidence>
<feature type="region of interest" description="Disordered" evidence="12">
    <location>
        <begin position="437"/>
        <end position="540"/>
    </location>
</feature>
<evidence type="ECO:0000256" key="4">
    <source>
        <dbReference type="ARBA" id="ARBA00013229"/>
    </source>
</evidence>
<dbReference type="SMART" id="SM00856">
    <property type="entry name" value="PMEI"/>
    <property type="match status" value="1"/>
</dbReference>
<dbReference type="InterPro" id="IPR006501">
    <property type="entry name" value="Pectinesterase_inhib_dom"/>
</dbReference>
<dbReference type="SUPFAM" id="SSF51126">
    <property type="entry name" value="Pectin lyase-like"/>
    <property type="match status" value="1"/>
</dbReference>
<gene>
    <name evidence="14" type="ORF">TRITD_2Av1G278400</name>
</gene>
<evidence type="ECO:0000259" key="13">
    <source>
        <dbReference type="SMART" id="SM00856"/>
    </source>
</evidence>
<protein>
    <recommendedName>
        <fullName evidence="4">pectinesterase</fullName>
        <ecNumber evidence="4">3.1.1.11</ecNumber>
    </recommendedName>
</protein>
<name>A0A9R1P7C8_TRITD</name>
<dbReference type="EC" id="3.1.1.11" evidence="4"/>
<dbReference type="InterPro" id="IPR035513">
    <property type="entry name" value="Invertase/methylesterase_inhib"/>
</dbReference>
<comment type="similarity">
    <text evidence="3">In the C-terminal section; belongs to the pectinesterase family.</text>
</comment>
<feature type="active site" evidence="11">
    <location>
        <position position="833"/>
    </location>
</feature>
<dbReference type="Gene3D" id="1.20.140.40">
    <property type="entry name" value="Invertase/pectin methylesterase inhibitor family protein"/>
    <property type="match status" value="1"/>
</dbReference>
<evidence type="ECO:0000256" key="11">
    <source>
        <dbReference type="PROSITE-ProRule" id="PRU10040"/>
    </source>
</evidence>
<evidence type="ECO:0000256" key="12">
    <source>
        <dbReference type="SAM" id="MobiDB-lite"/>
    </source>
</evidence>
<dbReference type="Proteomes" id="UP000324705">
    <property type="component" value="Chromosome 2A"/>
</dbReference>
<reference evidence="14 15" key="1">
    <citation type="submission" date="2017-09" db="EMBL/GenBank/DDBJ databases">
        <authorList>
            <consortium name="International Durum Wheat Genome Sequencing Consortium (IDWGSC)"/>
            <person name="Milanesi L."/>
        </authorList>
    </citation>
    <scope>NUCLEOTIDE SEQUENCE [LARGE SCALE GENOMIC DNA]</scope>
    <source>
        <strain evidence="15">cv. Svevo</strain>
    </source>
</reference>
<keyword evidence="6" id="KW-0063">Aspartyl esterase</keyword>
<keyword evidence="7" id="KW-1015">Disulfide bond</keyword>
<keyword evidence="15" id="KW-1185">Reference proteome</keyword>
<dbReference type="InterPro" id="IPR011050">
    <property type="entry name" value="Pectin_lyase_fold/virulence"/>
</dbReference>
<dbReference type="FunFam" id="2.160.20.10:FF:000001">
    <property type="entry name" value="Pectinesterase"/>
    <property type="match status" value="1"/>
</dbReference>
<dbReference type="GO" id="GO:0042545">
    <property type="term" value="P:cell wall modification"/>
    <property type="evidence" value="ECO:0007669"/>
    <property type="project" value="InterPro"/>
</dbReference>
<feature type="compositionally biased region" description="Basic and acidic residues" evidence="12">
    <location>
        <begin position="406"/>
        <end position="420"/>
    </location>
</feature>
<keyword evidence="5" id="KW-0378">Hydrolase</keyword>
<dbReference type="FunFam" id="1.20.140.40:FF:000001">
    <property type="entry name" value="Pectinesterase"/>
    <property type="match status" value="1"/>
</dbReference>
<feature type="domain" description="Pectinesterase inhibitor" evidence="13">
    <location>
        <begin position="40"/>
        <end position="186"/>
    </location>
</feature>
<evidence type="ECO:0000256" key="5">
    <source>
        <dbReference type="ARBA" id="ARBA00022801"/>
    </source>
</evidence>
<dbReference type="CDD" id="cd15798">
    <property type="entry name" value="PMEI-like_3"/>
    <property type="match status" value="1"/>
</dbReference>
<dbReference type="SUPFAM" id="SSF101148">
    <property type="entry name" value="Plant invertase/pectin methylesterase inhibitor"/>
    <property type="match status" value="1"/>
</dbReference>
<dbReference type="GO" id="GO:0030599">
    <property type="term" value="F:pectinesterase activity"/>
    <property type="evidence" value="ECO:0007669"/>
    <property type="project" value="UniProtKB-EC"/>
</dbReference>
<proteinExistence type="inferred from homology"/>
<dbReference type="EMBL" id="LT934113">
    <property type="protein sequence ID" value="VAH38089.1"/>
    <property type="molecule type" value="Genomic_DNA"/>
</dbReference>
<evidence type="ECO:0000256" key="7">
    <source>
        <dbReference type="ARBA" id="ARBA00023157"/>
    </source>
</evidence>
<dbReference type="Gramene" id="TRITD2Av1G278400.3">
    <property type="protein sequence ID" value="TRITD2Av1G278400.3"/>
    <property type="gene ID" value="TRITD2Av1G278400"/>
</dbReference>
<evidence type="ECO:0000313" key="14">
    <source>
        <dbReference type="EMBL" id="VAH38089.1"/>
    </source>
</evidence>
<dbReference type="Pfam" id="PF01095">
    <property type="entry name" value="Pectinesterase"/>
    <property type="match status" value="1"/>
</dbReference>
<accession>A0A9R1P7C8</accession>
<evidence type="ECO:0000313" key="15">
    <source>
        <dbReference type="Proteomes" id="UP000324705"/>
    </source>
</evidence>
<evidence type="ECO:0000256" key="1">
    <source>
        <dbReference type="ARBA" id="ARBA00005184"/>
    </source>
</evidence>
<dbReference type="Pfam" id="PF04043">
    <property type="entry name" value="PMEI"/>
    <property type="match status" value="1"/>
</dbReference>
<dbReference type="InterPro" id="IPR012334">
    <property type="entry name" value="Pectin_lyas_fold"/>
</dbReference>
<sequence length="996" mass="109473">MTNKAATASIIAAVGVVAVIGTIAAVTTSKKASEDGGNMSTSIKLSQLCSSTLYPAKCENSLTPVVNESSNPEEVLRAALQVAMNEVGAAFAKYSDVGKGATDKITLSAIGECKKLLDDAIVDLKDMAGLRADQVVVQVNDLRVWISGVMTYIYTCADGFDKPELKKAMDKLLTNSTELSSNALAIITRVGQFLHQGQDAKSGSTVGGSRRLLGWYMGDAHDVESRRHLLAINGRLDEIAVVRDASRRLLSETMDEITEMSHDGDRHLSETMDQIDEMSHDGDRHLSETMDQIDEMSHDGDRQLSETMDQIDEMSHDGDRHLSETMDQIDEMSHNGDRHLQDVSTSNPTGNVSTSNLTGKANTSQVMSFGDGSSASMFFGVSNLTKEADFVRRRLLSMTYDGSSENEVKQYGEGNKRRLLNDPLSEDEVKQYGEGNKRRLLNNPSSEDEVKQYGEGNKRRLLNDASSGDEVKQYGEGNKRMLLNDASSRDEVKQYGEGNKRRLLNDASSGDEVNQYGEGNKQRLLNDASSGDEVKQYGEGNKRRLLNDASSDNEVKQYGEGNRRKLLSTQMQSIADMSAQMNRRLLATELPEDLAGKRQLLSNKLVMIYEVAKEANCELEAIGNGRIPEEEEDQRVLATEVVGTIEDLPNNHRRKLLSAGIFPEWVSSHTRRLLRIPGGLQKPNAVVAADGSGNFKTITEALNSVPKKSTARFVIYVKAGEYKEYVTVNKDLANVFMYGDGPTKTRVIGDKSNKGGFATIATRTFSAEGNGFICKSMGFVNTAGPDGHQAVALHVQGDMSVFFNCRFEGYQDTLYVHANRQFFRNCEVLGTIDFIFGNSAAVFQNCLMTVRKPMESQGNMVTAHGRTDPNMPTGIVLQGCKIVPEDALFPVRQTVPSYLGRPWKEYSRTVVMESTIGDLIKPEGWSEWMGDFGLKTLYYAEYANTGPGAGTSKRVTWPGYRVIGQAEATQFTAGVFIDGMSWLKNTGTPNVMGFIK</sequence>
<dbReference type="InterPro" id="IPR000070">
    <property type="entry name" value="Pectinesterase_cat"/>
</dbReference>
<evidence type="ECO:0000256" key="9">
    <source>
        <dbReference type="ARBA" id="ARBA00047928"/>
    </source>
</evidence>
<dbReference type="AlphaFoldDB" id="A0A9R1P7C8"/>
<dbReference type="GO" id="GO:0004857">
    <property type="term" value="F:enzyme inhibitor activity"/>
    <property type="evidence" value="ECO:0007669"/>
    <property type="project" value="InterPro"/>
</dbReference>
<evidence type="ECO:0000256" key="2">
    <source>
        <dbReference type="ARBA" id="ARBA00006027"/>
    </source>
</evidence>
<feature type="compositionally biased region" description="Basic and acidic residues" evidence="12">
    <location>
        <begin position="448"/>
        <end position="462"/>
    </location>
</feature>
<evidence type="ECO:0000256" key="8">
    <source>
        <dbReference type="ARBA" id="ARBA00023180"/>
    </source>
</evidence>
<keyword evidence="8" id="KW-0325">Glycoprotein</keyword>
<feature type="region of interest" description="Disordered" evidence="12">
    <location>
        <begin position="404"/>
        <end position="424"/>
    </location>
</feature>
<comment type="pathway">
    <text evidence="1">Glycan metabolism; pectin degradation; 2-dehydro-3-deoxy-D-gluconate from pectin: step 1/5.</text>
</comment>
<dbReference type="PROSITE" id="PS00503">
    <property type="entry name" value="PECTINESTERASE_2"/>
    <property type="match status" value="1"/>
</dbReference>
<dbReference type="InterPro" id="IPR033131">
    <property type="entry name" value="Pectinesterase_Asp_AS"/>
</dbReference>
<comment type="catalytic activity">
    <reaction evidence="9">
        <text>[(1-&gt;4)-alpha-D-galacturonosyl methyl ester](n) + n H2O = [(1-&gt;4)-alpha-D-galacturonosyl](n) + n methanol + n H(+)</text>
        <dbReference type="Rhea" id="RHEA:22380"/>
        <dbReference type="Rhea" id="RHEA-COMP:14570"/>
        <dbReference type="Rhea" id="RHEA-COMP:14573"/>
        <dbReference type="ChEBI" id="CHEBI:15377"/>
        <dbReference type="ChEBI" id="CHEBI:15378"/>
        <dbReference type="ChEBI" id="CHEBI:17790"/>
        <dbReference type="ChEBI" id="CHEBI:140522"/>
        <dbReference type="ChEBI" id="CHEBI:140523"/>
        <dbReference type="EC" id="3.1.1.11"/>
    </reaction>
</comment>
<dbReference type="NCBIfam" id="TIGR01614">
    <property type="entry name" value="PME_inhib"/>
    <property type="match status" value="1"/>
</dbReference>